<dbReference type="PANTHER" id="PTHR33178">
    <property type="match status" value="1"/>
</dbReference>
<evidence type="ECO:0000259" key="2">
    <source>
        <dbReference type="PROSITE" id="PS51502"/>
    </source>
</evidence>
<evidence type="ECO:0000313" key="3">
    <source>
        <dbReference type="EMBL" id="KAJ5365281.1"/>
    </source>
</evidence>
<name>A0A9W9RRZ5_9EURO</name>
<accession>A0A9W9RRZ5</accession>
<keyword evidence="4" id="KW-1185">Reference proteome</keyword>
<dbReference type="InterPro" id="IPR044662">
    <property type="entry name" value="HS1/DABB1-like"/>
</dbReference>
<dbReference type="AlphaFoldDB" id="A0A9W9RRZ5"/>
<dbReference type="SUPFAM" id="SSF54909">
    <property type="entry name" value="Dimeric alpha+beta barrel"/>
    <property type="match status" value="1"/>
</dbReference>
<sequence>MTVAHIVLIKFRPEVAQEHKDNVIREIQKMKEMNSIKGRSLVVGASITVPMERSKGFEIALVSFHENKTELEKYRNSEEHHRITSTSIYPFQDESIRFDFEVAPEDDFLLNILSLQDNKKQ</sequence>
<proteinExistence type="predicted"/>
<dbReference type="RefSeq" id="XP_056576748.1">
    <property type="nucleotide sequence ID" value="XM_056725897.1"/>
</dbReference>
<dbReference type="EMBL" id="JAPZBT010000003">
    <property type="protein sequence ID" value="KAJ5365281.1"/>
    <property type="molecule type" value="Genomic_DNA"/>
</dbReference>
<dbReference type="InterPro" id="IPR011008">
    <property type="entry name" value="Dimeric_a/b-barrel"/>
</dbReference>
<dbReference type="GeneID" id="81465080"/>
<reference evidence="3" key="1">
    <citation type="submission" date="2022-12" db="EMBL/GenBank/DDBJ databases">
        <authorList>
            <person name="Petersen C."/>
        </authorList>
    </citation>
    <scope>NUCLEOTIDE SEQUENCE</scope>
    <source>
        <strain evidence="3">IBT 3081</strain>
    </source>
</reference>
<feature type="domain" description="Stress-response A/B barrel" evidence="2">
    <location>
        <begin position="3"/>
        <end position="100"/>
    </location>
</feature>
<dbReference type="PROSITE" id="PS51502">
    <property type="entry name" value="S_R_A_B_BARREL"/>
    <property type="match status" value="1"/>
</dbReference>
<organism evidence="3 4">
    <name type="scientific">Penicillium concentricum</name>
    <dbReference type="NCBI Taxonomy" id="293559"/>
    <lineage>
        <taxon>Eukaryota</taxon>
        <taxon>Fungi</taxon>
        <taxon>Dikarya</taxon>
        <taxon>Ascomycota</taxon>
        <taxon>Pezizomycotina</taxon>
        <taxon>Eurotiomycetes</taxon>
        <taxon>Eurotiomycetidae</taxon>
        <taxon>Eurotiales</taxon>
        <taxon>Aspergillaceae</taxon>
        <taxon>Penicillium</taxon>
    </lineage>
</organism>
<reference evidence="3" key="2">
    <citation type="journal article" date="2023" name="IMA Fungus">
        <title>Comparative genomic study of the Penicillium genus elucidates a diverse pangenome and 15 lateral gene transfer events.</title>
        <authorList>
            <person name="Petersen C."/>
            <person name="Sorensen T."/>
            <person name="Nielsen M.R."/>
            <person name="Sondergaard T.E."/>
            <person name="Sorensen J.L."/>
            <person name="Fitzpatrick D.A."/>
            <person name="Frisvad J.C."/>
            <person name="Nielsen K.L."/>
        </authorList>
    </citation>
    <scope>NUCLEOTIDE SEQUENCE</scope>
    <source>
        <strain evidence="3">IBT 3081</strain>
    </source>
</reference>
<gene>
    <name evidence="3" type="ORF">N7517_008167</name>
</gene>
<dbReference type="OrthoDB" id="42919at2759"/>
<dbReference type="InterPro" id="IPR013097">
    <property type="entry name" value="Dabb"/>
</dbReference>
<comment type="subunit">
    <text evidence="1">Homodimer.</text>
</comment>
<protein>
    <submittedName>
        <fullName evidence="3">Stress responsive A/B barrel domain protein</fullName>
    </submittedName>
</protein>
<evidence type="ECO:0000313" key="4">
    <source>
        <dbReference type="Proteomes" id="UP001147752"/>
    </source>
</evidence>
<dbReference type="SMART" id="SM00886">
    <property type="entry name" value="Dabb"/>
    <property type="match status" value="1"/>
</dbReference>
<comment type="caution">
    <text evidence="3">The sequence shown here is derived from an EMBL/GenBank/DDBJ whole genome shotgun (WGS) entry which is preliminary data.</text>
</comment>
<dbReference type="Proteomes" id="UP001147752">
    <property type="component" value="Unassembled WGS sequence"/>
</dbReference>
<dbReference type="Gene3D" id="3.30.70.100">
    <property type="match status" value="1"/>
</dbReference>
<evidence type="ECO:0000256" key="1">
    <source>
        <dbReference type="ARBA" id="ARBA00011738"/>
    </source>
</evidence>
<dbReference type="Pfam" id="PF07876">
    <property type="entry name" value="Dabb"/>
    <property type="match status" value="1"/>
</dbReference>
<dbReference type="PANTHER" id="PTHR33178:SF17">
    <property type="entry name" value="STRESS-RESPONSE A_B BARREL DOMAIN-CONTAINING PROTEIN"/>
    <property type="match status" value="1"/>
</dbReference>